<reference evidence="1" key="2">
    <citation type="journal article" date="2015" name="Fish Shellfish Immunol.">
        <title>Early steps in the European eel (Anguilla anguilla)-Vibrio vulnificus interaction in the gills: Role of the RtxA13 toxin.</title>
        <authorList>
            <person name="Callol A."/>
            <person name="Pajuelo D."/>
            <person name="Ebbesson L."/>
            <person name="Teles M."/>
            <person name="MacKenzie S."/>
            <person name="Amaro C."/>
        </authorList>
    </citation>
    <scope>NUCLEOTIDE SEQUENCE</scope>
</reference>
<proteinExistence type="predicted"/>
<sequence length="35" mass="4119">MWSSGILFLLCVIMRNVQQRAVLHILVWMLSLSFL</sequence>
<dbReference type="EMBL" id="GBXM01081585">
    <property type="protein sequence ID" value="JAH26992.1"/>
    <property type="molecule type" value="Transcribed_RNA"/>
</dbReference>
<accession>A0A0E9RDW1</accession>
<organism evidence="1">
    <name type="scientific">Anguilla anguilla</name>
    <name type="common">European freshwater eel</name>
    <name type="synonym">Muraena anguilla</name>
    <dbReference type="NCBI Taxonomy" id="7936"/>
    <lineage>
        <taxon>Eukaryota</taxon>
        <taxon>Metazoa</taxon>
        <taxon>Chordata</taxon>
        <taxon>Craniata</taxon>
        <taxon>Vertebrata</taxon>
        <taxon>Euteleostomi</taxon>
        <taxon>Actinopterygii</taxon>
        <taxon>Neopterygii</taxon>
        <taxon>Teleostei</taxon>
        <taxon>Anguilliformes</taxon>
        <taxon>Anguillidae</taxon>
        <taxon>Anguilla</taxon>
    </lineage>
</organism>
<evidence type="ECO:0000313" key="1">
    <source>
        <dbReference type="EMBL" id="JAH26992.1"/>
    </source>
</evidence>
<reference evidence="1" key="1">
    <citation type="submission" date="2014-11" db="EMBL/GenBank/DDBJ databases">
        <authorList>
            <person name="Amaro Gonzalez C."/>
        </authorList>
    </citation>
    <scope>NUCLEOTIDE SEQUENCE</scope>
</reference>
<name>A0A0E9RDW1_ANGAN</name>
<dbReference type="AlphaFoldDB" id="A0A0E9RDW1"/>
<protein>
    <submittedName>
        <fullName evidence="1">Uncharacterized protein</fullName>
    </submittedName>
</protein>